<dbReference type="Proteomes" id="UP000069030">
    <property type="component" value="Chromosome"/>
</dbReference>
<name>A0A0S7ECC9_9FLAO</name>
<dbReference type="AlphaFoldDB" id="A0A0S7ECC9"/>
<dbReference type="EMBL" id="CP013690">
    <property type="protein sequence ID" value="ALU25497.1"/>
    <property type="molecule type" value="Genomic_DNA"/>
</dbReference>
<proteinExistence type="predicted"/>
<dbReference type="RefSeq" id="WP_006259910.1">
    <property type="nucleotide sequence ID" value="NZ_BCMQ01000009.1"/>
</dbReference>
<evidence type="ECO:0000313" key="1">
    <source>
        <dbReference type="EMBL" id="ALU25497.1"/>
    </source>
</evidence>
<accession>A0A0S7ECC9</accession>
<organism evidence="1 2">
    <name type="scientific">Myroides odoratimimus</name>
    <dbReference type="NCBI Taxonomy" id="76832"/>
    <lineage>
        <taxon>Bacteria</taxon>
        <taxon>Pseudomonadati</taxon>
        <taxon>Bacteroidota</taxon>
        <taxon>Flavobacteriia</taxon>
        <taxon>Flavobacteriales</taxon>
        <taxon>Flavobacteriaceae</taxon>
        <taxon>Myroides</taxon>
    </lineage>
</organism>
<protein>
    <submittedName>
        <fullName evidence="1">Uncharacterized protein</fullName>
    </submittedName>
</protein>
<evidence type="ECO:0000313" key="2">
    <source>
        <dbReference type="Proteomes" id="UP000069030"/>
    </source>
</evidence>
<reference evidence="1 2" key="1">
    <citation type="journal article" date="2016" name="J. Zhejiang Univ. Sci. B">
        <title>Antibiotic resistance mechanisms of Myroides sp.</title>
        <authorList>
            <person name="Hu S."/>
            <person name="Yuan S."/>
            <person name="Qu H."/>
            <person name="Jiang T."/>
            <person name="Zhou Y."/>
            <person name="Wang M."/>
            <person name="Ming D."/>
        </authorList>
    </citation>
    <scope>NUCLEOTIDE SEQUENCE [LARGE SCALE GENOMIC DNA]</scope>
    <source>
        <strain evidence="1 2">PR63039</strain>
    </source>
</reference>
<gene>
    <name evidence="1" type="ORF">AS202_04730</name>
</gene>
<dbReference type="KEGG" id="mod:AS202_04730"/>
<sequence>MSTNEQPVKIKGDTSTIVEYGGENFKILKKESFNESDYKTKIVSTFGIDEQVGEYAKHRQISAPGVISHEEELKDGDNSISFSTAITSDRVVGNIVQALKFEENVIETGSVSYGLMGSNYTFLNIISTASDGVGSLNLEVSALQGARLTLDDKNVVRSINGVLADESGELPLELNVLTSADGTKFKLMVSNEGFLGVQKIQ</sequence>